<keyword evidence="5" id="KW-0687">Ribonucleoprotein</keyword>
<protein>
    <recommendedName>
        <fullName evidence="6">Rhabdovirus nucleocapsid domain-containing protein</fullName>
    </recommendedName>
</protein>
<sequence length="234" mass="26308">MISSNMKAVNIQVIRAGNKKGDPVVTDICALQYLPEGKIKYKLSFEHAFALKVQDTLQTDWSSYNLSIGNAGDVISAISLLSVEEISKIRNLPTVEAVSERDDPWMAGWVLGIYRLIRTTIQNYKTSIVERITTQLKAIDQGAAESVDVVDQYMGWVNHRNYNMLVAAYDMFFTRFPFHTFASLRIGTTGTRFRDCAGLMSYGYVLDVLGMSKATDLMDWVFIEGVGNDINDNY</sequence>
<dbReference type="InterPro" id="IPR023330">
    <property type="entry name" value="Rhabdovirus_ncapsid_N"/>
</dbReference>
<proteinExistence type="predicted"/>
<dbReference type="GO" id="GO:1990904">
    <property type="term" value="C:ribonucleoprotein complex"/>
    <property type="evidence" value="ECO:0007669"/>
    <property type="project" value="UniProtKB-KW"/>
</dbReference>
<evidence type="ECO:0000313" key="9">
    <source>
        <dbReference type="Proteomes" id="UP000494106"/>
    </source>
</evidence>
<comment type="subcellular location">
    <subcellularLocation>
        <location evidence="1">Host cytoplasm</location>
    </subcellularLocation>
    <subcellularLocation>
        <location evidence="2">Virion</location>
    </subcellularLocation>
</comment>
<evidence type="ECO:0000256" key="1">
    <source>
        <dbReference type="ARBA" id="ARBA00004192"/>
    </source>
</evidence>
<dbReference type="Proteomes" id="UP000494106">
    <property type="component" value="Unassembled WGS sequence"/>
</dbReference>
<dbReference type="InterPro" id="IPR023331">
    <property type="entry name" value="Rhabdovirus_ncapsid_C"/>
</dbReference>
<gene>
    <name evidence="7" type="ORF">APLA_LOCUS1205</name>
    <name evidence="8" type="ORF">APLA_LOCUS5454</name>
</gene>
<evidence type="ECO:0000256" key="3">
    <source>
        <dbReference type="ARBA" id="ARBA00022884"/>
    </source>
</evidence>
<dbReference type="OrthoDB" id="7453862at2759"/>
<evidence type="ECO:0000256" key="4">
    <source>
        <dbReference type="ARBA" id="ARBA00023200"/>
    </source>
</evidence>
<dbReference type="Gene3D" id="1.10.3610.10">
    <property type="entry name" value="Nucleoprotein"/>
    <property type="match status" value="1"/>
</dbReference>
<name>A0A8S0ZGS3_ARCPL</name>
<keyword evidence="3" id="KW-0694">RNA-binding</keyword>
<evidence type="ECO:0000313" key="10">
    <source>
        <dbReference type="Proteomes" id="UP000494256"/>
    </source>
</evidence>
<evidence type="ECO:0000259" key="6">
    <source>
        <dbReference type="Pfam" id="PF00945"/>
    </source>
</evidence>
<evidence type="ECO:0000313" key="8">
    <source>
        <dbReference type="EMBL" id="CAB3231974.1"/>
    </source>
</evidence>
<dbReference type="GO" id="GO:0030430">
    <property type="term" value="C:host cell cytoplasm"/>
    <property type="evidence" value="ECO:0007669"/>
    <property type="project" value="UniProtKB-SubCell"/>
</dbReference>
<comment type="caution">
    <text evidence="8">The sequence shown here is derived from an EMBL/GenBank/DDBJ whole genome shotgun (WGS) entry which is preliminary data.</text>
</comment>
<keyword evidence="4" id="KW-1035">Host cytoplasm</keyword>
<evidence type="ECO:0000256" key="5">
    <source>
        <dbReference type="ARBA" id="ARBA00023274"/>
    </source>
</evidence>
<dbReference type="InterPro" id="IPR000448">
    <property type="entry name" value="Rhabdo_ncapsid"/>
</dbReference>
<dbReference type="EMBL" id="CADEBD010000289">
    <property type="protein sequence ID" value="CAB3231974.1"/>
    <property type="molecule type" value="Genomic_DNA"/>
</dbReference>
<dbReference type="Gene3D" id="1.10.3570.10">
    <property type="entry name" value="Rhabdovirus nucleocapsid protein like domain"/>
    <property type="match status" value="1"/>
</dbReference>
<dbReference type="InterPro" id="IPR035961">
    <property type="entry name" value="Rhabdovirus_nucleoprotein-like"/>
</dbReference>
<organism evidence="8 10">
    <name type="scientific">Arctia plantaginis</name>
    <name type="common">Wood tiger moth</name>
    <name type="synonym">Phalaena plantaginis</name>
    <dbReference type="NCBI Taxonomy" id="874455"/>
    <lineage>
        <taxon>Eukaryota</taxon>
        <taxon>Metazoa</taxon>
        <taxon>Ecdysozoa</taxon>
        <taxon>Arthropoda</taxon>
        <taxon>Hexapoda</taxon>
        <taxon>Insecta</taxon>
        <taxon>Pterygota</taxon>
        <taxon>Neoptera</taxon>
        <taxon>Endopterygota</taxon>
        <taxon>Lepidoptera</taxon>
        <taxon>Glossata</taxon>
        <taxon>Ditrysia</taxon>
        <taxon>Noctuoidea</taxon>
        <taxon>Erebidae</taxon>
        <taxon>Arctiinae</taxon>
        <taxon>Arctia</taxon>
    </lineage>
</organism>
<reference evidence="9 10" key="1">
    <citation type="submission" date="2020-04" db="EMBL/GenBank/DDBJ databases">
        <authorList>
            <person name="Wallbank WR R."/>
            <person name="Pardo Diaz C."/>
            <person name="Kozak K."/>
            <person name="Martin S."/>
            <person name="Jiggins C."/>
            <person name="Moest M."/>
            <person name="Warren A I."/>
            <person name="Byers J.R.P. K."/>
            <person name="Montejo-Kovacevich G."/>
            <person name="Yen C E."/>
        </authorList>
    </citation>
    <scope>NUCLEOTIDE SEQUENCE [LARGE SCALE GENOMIC DNA]</scope>
</reference>
<dbReference type="Proteomes" id="UP000494256">
    <property type="component" value="Unassembled WGS sequence"/>
</dbReference>
<feature type="domain" description="Rhabdovirus nucleocapsid" evidence="6">
    <location>
        <begin position="51"/>
        <end position="230"/>
    </location>
</feature>
<dbReference type="Pfam" id="PF00945">
    <property type="entry name" value="Rhabdo_ncap"/>
    <property type="match status" value="1"/>
</dbReference>
<dbReference type="AlphaFoldDB" id="A0A8S0ZGS3"/>
<dbReference type="EMBL" id="CADEBC010000088">
    <property type="protein sequence ID" value="CAB3222648.1"/>
    <property type="molecule type" value="Genomic_DNA"/>
</dbReference>
<dbReference type="SUPFAM" id="SSF140809">
    <property type="entry name" value="Rhabdovirus nucleoprotein-like"/>
    <property type="match status" value="1"/>
</dbReference>
<accession>A0A8S0ZGS3</accession>
<dbReference type="GO" id="GO:0003723">
    <property type="term" value="F:RNA binding"/>
    <property type="evidence" value="ECO:0007669"/>
    <property type="project" value="UniProtKB-KW"/>
</dbReference>
<evidence type="ECO:0000313" key="7">
    <source>
        <dbReference type="EMBL" id="CAB3222648.1"/>
    </source>
</evidence>
<keyword evidence="9" id="KW-1185">Reference proteome</keyword>
<evidence type="ECO:0000256" key="2">
    <source>
        <dbReference type="ARBA" id="ARBA00004328"/>
    </source>
</evidence>